<dbReference type="GO" id="GO:0006508">
    <property type="term" value="P:proteolysis"/>
    <property type="evidence" value="ECO:0007669"/>
    <property type="project" value="UniProtKB-KW"/>
</dbReference>
<evidence type="ECO:0000256" key="7">
    <source>
        <dbReference type="PROSITE-ProRule" id="PRU01240"/>
    </source>
</evidence>
<keyword evidence="2 7" id="KW-0645">Protease</keyword>
<dbReference type="Proteomes" id="UP000664859">
    <property type="component" value="Unassembled WGS sequence"/>
</dbReference>
<feature type="active site" description="Charge relay system" evidence="7">
    <location>
        <position position="590"/>
    </location>
</feature>
<dbReference type="PANTHER" id="PTHR43399">
    <property type="entry name" value="SUBTILISIN-RELATED"/>
    <property type="match status" value="1"/>
</dbReference>
<dbReference type="InterPro" id="IPR000209">
    <property type="entry name" value="Peptidase_S8/S53_dom"/>
</dbReference>
<evidence type="ECO:0000256" key="4">
    <source>
        <dbReference type="ARBA" id="ARBA00022825"/>
    </source>
</evidence>
<proteinExistence type="inferred from homology"/>
<dbReference type="GO" id="GO:0004252">
    <property type="term" value="F:serine-type endopeptidase activity"/>
    <property type="evidence" value="ECO:0007669"/>
    <property type="project" value="UniProtKB-UniRule"/>
</dbReference>
<dbReference type="PROSITE" id="PS00138">
    <property type="entry name" value="SUBTILASE_SER"/>
    <property type="match status" value="1"/>
</dbReference>
<dbReference type="PRINTS" id="PR00723">
    <property type="entry name" value="SUBTILISIN"/>
</dbReference>
<dbReference type="OrthoDB" id="10256524at2759"/>
<dbReference type="InterPro" id="IPR034058">
    <property type="entry name" value="TagA/B/C/D_pept_dom"/>
</dbReference>
<evidence type="ECO:0000256" key="2">
    <source>
        <dbReference type="ARBA" id="ARBA00022670"/>
    </source>
</evidence>
<dbReference type="InterPro" id="IPR008979">
    <property type="entry name" value="Galactose-bd-like_sf"/>
</dbReference>
<evidence type="ECO:0000256" key="8">
    <source>
        <dbReference type="SAM" id="MobiDB-lite"/>
    </source>
</evidence>
<dbReference type="EC" id="3.4.21.62" evidence="6"/>
<reference evidence="10" key="1">
    <citation type="submission" date="2021-02" db="EMBL/GenBank/DDBJ databases">
        <title>First Annotated Genome of the Yellow-green Alga Tribonema minus.</title>
        <authorList>
            <person name="Mahan K.M."/>
        </authorList>
    </citation>
    <scope>NUCLEOTIDE SEQUENCE</scope>
    <source>
        <strain evidence="10">UTEX B ZZ1240</strain>
    </source>
</reference>
<dbReference type="InterPro" id="IPR051048">
    <property type="entry name" value="Peptidase_S8/S53_subtilisin"/>
</dbReference>
<name>A0A836CCI7_9STRA</name>
<dbReference type="InterPro" id="IPR022398">
    <property type="entry name" value="Peptidase_S8_His-AS"/>
</dbReference>
<accession>A0A836CCI7</accession>
<dbReference type="InterPro" id="IPR023828">
    <property type="entry name" value="Peptidase_S8_Ser-AS"/>
</dbReference>
<dbReference type="PANTHER" id="PTHR43399:SF4">
    <property type="entry name" value="CELL WALL-ASSOCIATED PROTEASE"/>
    <property type="match status" value="1"/>
</dbReference>
<feature type="active site" description="Charge relay system" evidence="7">
    <location>
        <position position="332"/>
    </location>
</feature>
<dbReference type="PROSITE" id="PS00137">
    <property type="entry name" value="SUBTILASE_HIS"/>
    <property type="match status" value="1"/>
</dbReference>
<dbReference type="Gene3D" id="2.60.120.380">
    <property type="match status" value="1"/>
</dbReference>
<dbReference type="InterPro" id="IPR036852">
    <property type="entry name" value="Peptidase_S8/S53_dom_sf"/>
</dbReference>
<evidence type="ECO:0000256" key="5">
    <source>
        <dbReference type="ARBA" id="ARBA00023529"/>
    </source>
</evidence>
<evidence type="ECO:0000256" key="3">
    <source>
        <dbReference type="ARBA" id="ARBA00022801"/>
    </source>
</evidence>
<dbReference type="PROSITE" id="PS51892">
    <property type="entry name" value="SUBTILASE"/>
    <property type="match status" value="1"/>
</dbReference>
<protein>
    <recommendedName>
        <fullName evidence="6">subtilisin</fullName>
        <ecNumber evidence="6">3.4.21.62</ecNumber>
    </recommendedName>
</protein>
<feature type="active site" description="Charge relay system" evidence="7">
    <location>
        <position position="390"/>
    </location>
</feature>
<dbReference type="SUPFAM" id="SSF52743">
    <property type="entry name" value="Subtilisin-like"/>
    <property type="match status" value="1"/>
</dbReference>
<evidence type="ECO:0000256" key="1">
    <source>
        <dbReference type="ARBA" id="ARBA00011073"/>
    </source>
</evidence>
<evidence type="ECO:0000259" key="9">
    <source>
        <dbReference type="Pfam" id="PF00082"/>
    </source>
</evidence>
<gene>
    <name evidence="10" type="ORF">JKP88DRAFT_349462</name>
</gene>
<keyword evidence="4 7" id="KW-0720">Serine protease</keyword>
<comment type="similarity">
    <text evidence="1 7">Belongs to the peptidase S8 family.</text>
</comment>
<comment type="catalytic activity">
    <reaction evidence="5">
        <text>Hydrolysis of proteins with broad specificity for peptide bonds, and a preference for a large uncharged residue in P1. Hydrolyzes peptide amides.</text>
        <dbReference type="EC" id="3.4.21.62"/>
    </reaction>
</comment>
<comment type="caution">
    <text evidence="10">The sequence shown here is derived from an EMBL/GenBank/DDBJ whole genome shotgun (WGS) entry which is preliminary data.</text>
</comment>
<evidence type="ECO:0000313" key="10">
    <source>
        <dbReference type="EMBL" id="KAG5180714.1"/>
    </source>
</evidence>
<feature type="domain" description="Peptidase S8/S53" evidence="9">
    <location>
        <begin position="323"/>
        <end position="645"/>
    </location>
</feature>
<dbReference type="EMBL" id="JAFCMP010000368">
    <property type="protein sequence ID" value="KAG5180714.1"/>
    <property type="molecule type" value="Genomic_DNA"/>
</dbReference>
<dbReference type="Gene3D" id="3.40.50.200">
    <property type="entry name" value="Peptidase S8/S53 domain"/>
    <property type="match status" value="1"/>
</dbReference>
<dbReference type="AlphaFoldDB" id="A0A836CCI7"/>
<dbReference type="CDD" id="cd04842">
    <property type="entry name" value="Peptidases_S8_Kp43_protease"/>
    <property type="match status" value="1"/>
</dbReference>
<organism evidence="10 11">
    <name type="scientific">Tribonema minus</name>
    <dbReference type="NCBI Taxonomy" id="303371"/>
    <lineage>
        <taxon>Eukaryota</taxon>
        <taxon>Sar</taxon>
        <taxon>Stramenopiles</taxon>
        <taxon>Ochrophyta</taxon>
        <taxon>PX clade</taxon>
        <taxon>Xanthophyceae</taxon>
        <taxon>Tribonematales</taxon>
        <taxon>Tribonemataceae</taxon>
        <taxon>Tribonema</taxon>
    </lineage>
</organism>
<evidence type="ECO:0000313" key="11">
    <source>
        <dbReference type="Proteomes" id="UP000664859"/>
    </source>
</evidence>
<keyword evidence="3 7" id="KW-0378">Hydrolase</keyword>
<dbReference type="Pfam" id="PF00082">
    <property type="entry name" value="Peptidase_S8"/>
    <property type="match status" value="1"/>
</dbReference>
<sequence length="940" mass="99857">MAVDRVHAHNRRVLPSADGAGDSYTGQDGTARVHLSPLPHLAKLSGDLALALQPDPSDPLVAAHSGRRLQEGVPLPRRLLSKVSASTAVGVEVILAPGAAGDERGARALAERWLAELADTPTRWLDELADTPTRWLAELADTPAAAAHMRRWHFWAGEHRHARRLDAMGGHAVAQRGGWRALMTQFDKLGMAHVAVYVRNASAAVQRGGWRALMTNFDKAGDACDFLSVAVDASPRGHKFRLDLMELAKRDADGTCTAALVAYVSLQPHVYRLEAQHRAILLNNRDADWAQHRAILFNNRDADWVAQSGSLNLWPMWSAGILGAGEVIGMADSGVDSPVVSVDRRHCSFYDSDGIIVKASAWNAPVTDNTRRKIIQYIAYVDSEDEKNGHGTHVAGTLVGARDGTTAGSTITDGQAFEGKITVFDFGASDGTDSLSVPGDVQTMLLAPSYNAGARVHSNSWGTQSQIDVEMDTYVNDHQQMLIVIAAGNCGDVSNTSLDCGPEFTGPNSPSVFSPAQAKNVVAVGASYNYPNNVDGGDINTIAFFSARGPTVDGRIKPDVVGPGYSLTSASANTPGGGPSCASASRQGTSMATPVVAASAALVRQYFREGWYNSGGQAADEENFGFLPSAALLKAVLVNSAHAVNNVEQKPANARRSLLEKPANARRSLLKWKPANARRSLLERALSGDVAQAFGIGSYAPRGSARSLGLTALPGPPDKAQGHGRILLNMGVNVDATVGLFFKDWQQIAEGQVVEYNVTTVPTAVTTRLLSVTLVWTDPPSAPGAAKPVLHTLGVRVREQGSTVWTYPNGLAQADDVNNVQKVVLPSTKQGTMYIIEVSAPVVTESPTQYYALAAAGEFIVTNDPPPPPPADGGANDNLSNLFTETTGIKMTWQPRKGAAAAKASADAAEKCPECGVECSDVVKLVEHVQRKQQAQQDCC</sequence>
<dbReference type="InterPro" id="IPR015500">
    <property type="entry name" value="Peptidase_S8_subtilisin-rel"/>
</dbReference>
<keyword evidence="11" id="KW-1185">Reference proteome</keyword>
<dbReference type="SUPFAM" id="SSF49785">
    <property type="entry name" value="Galactose-binding domain-like"/>
    <property type="match status" value="1"/>
</dbReference>
<evidence type="ECO:0000256" key="6">
    <source>
        <dbReference type="ARBA" id="ARBA00023619"/>
    </source>
</evidence>
<feature type="region of interest" description="Disordered" evidence="8">
    <location>
        <begin position="1"/>
        <end position="28"/>
    </location>
</feature>